<dbReference type="Proteomes" id="UP000034350">
    <property type="component" value="Unassembled WGS sequence"/>
</dbReference>
<sequence length="557" mass="66347">MKFVLLVLFFAHLKSSKDIYENLLEVIKQKIKTESYSLIDLKEEYYSFEVYIEYDKIVCCEYMGDVSGPKDISYKSKRIKYNTADEAIQKICDYYLSSNLNKLLKFPAVCKLVFLKSKHDIKLNLKNFFYNRIEPDFIARLYDSSKLKQIRKLCLCFSRSKMIFLPLCFQLGKDKMGGNIQFFEEENKMKFFFPVKLRNLMFLFKIDAKDLYTVEEQYTSEIIKLHKNNNDNNICTEICTLMCKIFTFSDFLLNSKLLNDVNNDEKKLPRQFLLYNFEKIFFNVLIIKKAIFFKTLSTTFYYSCNNHLEIEGNCQCISEETYQDCIEIWKLYMKAKNLDFFKYKIIFHKFKNENLLNHLLYKICESPGSASYLILMQILGHYNILNVNEIIFLTQNLNDDKRFRIIIFLENFFTKEKLSKIHFMMTAESEEVNNLLYTLIYKEAEEYFSIYEKDDIFNIEFFNDIQKFSDLYLCLNKITLYDFYSILIGNSLSIFASGSKTLPQLFESIALLTNVDVRYSIGGRRVYFNKIEAEKMFQILNIDDPENLENYVESLIK</sequence>
<organism evidence="2 3">
    <name type="scientific">Vairimorpha ceranae</name>
    <dbReference type="NCBI Taxonomy" id="40302"/>
    <lineage>
        <taxon>Eukaryota</taxon>
        <taxon>Fungi</taxon>
        <taxon>Fungi incertae sedis</taxon>
        <taxon>Microsporidia</taxon>
        <taxon>Nosematidae</taxon>
        <taxon>Vairimorpha</taxon>
    </lineage>
</organism>
<dbReference type="RefSeq" id="XP_024331003.1">
    <property type="nucleotide sequence ID" value="XM_024474833.1"/>
</dbReference>
<feature type="signal peptide" evidence="1">
    <location>
        <begin position="1"/>
        <end position="16"/>
    </location>
</feature>
<dbReference type="GeneID" id="36319761"/>
<accession>A0A0F9WCR3</accession>
<feature type="chain" id="PRO_5002529585" evidence="1">
    <location>
        <begin position="17"/>
        <end position="557"/>
    </location>
</feature>
<protein>
    <submittedName>
        <fullName evidence="2">Uncharacterized protein</fullName>
    </submittedName>
</protein>
<reference evidence="2 3" key="1">
    <citation type="journal article" date="2015" name="Environ. Microbiol.">
        <title>Genome analyses suggest the presence of polyploidy and recent human-driven expansions in eight global populations of the honeybee pathogen Nosema ceranae.</title>
        <authorList>
            <person name="Pelin A."/>
            <person name="Selman M."/>
            <person name="Aris-Brosou S."/>
            <person name="Farinelli L."/>
            <person name="Corradi N."/>
        </authorList>
    </citation>
    <scope>NUCLEOTIDE SEQUENCE [LARGE SCALE GENOMIC DNA]</scope>
    <source>
        <strain evidence="2 3">PA08 1199</strain>
    </source>
</reference>
<keyword evidence="3" id="KW-1185">Reference proteome</keyword>
<evidence type="ECO:0000256" key="1">
    <source>
        <dbReference type="SAM" id="SignalP"/>
    </source>
</evidence>
<dbReference type="AlphaFoldDB" id="A0A0F9WCR3"/>
<name>A0A0F9WCR3_9MICR</name>
<dbReference type="VEuPathDB" id="MicrosporidiaDB:G9O61_00g005630"/>
<proteinExistence type="predicted"/>
<gene>
    <name evidence="2" type="ORF">AAJ76_260003138</name>
</gene>
<dbReference type="VEuPathDB" id="MicrosporidiaDB:NCER_101160"/>
<comment type="caution">
    <text evidence="2">The sequence shown here is derived from an EMBL/GenBank/DDBJ whole genome shotgun (WGS) entry which is preliminary data.</text>
</comment>
<dbReference type="EMBL" id="JPQZ01000026">
    <property type="protein sequence ID" value="KKO75261.1"/>
    <property type="molecule type" value="Genomic_DNA"/>
</dbReference>
<evidence type="ECO:0000313" key="3">
    <source>
        <dbReference type="Proteomes" id="UP000034350"/>
    </source>
</evidence>
<keyword evidence="1" id="KW-0732">Signal</keyword>
<evidence type="ECO:0000313" key="2">
    <source>
        <dbReference type="EMBL" id="KKO75261.1"/>
    </source>
</evidence>
<dbReference type="VEuPathDB" id="MicrosporidiaDB:AAJ76_260003138"/>